<feature type="compositionally biased region" description="Low complexity" evidence="1">
    <location>
        <begin position="218"/>
        <end position="230"/>
    </location>
</feature>
<keyword evidence="4" id="KW-1185">Reference proteome</keyword>
<comment type="caution">
    <text evidence="3">The sequence shown here is derived from an EMBL/GenBank/DDBJ whole genome shotgun (WGS) entry which is preliminary data.</text>
</comment>
<evidence type="ECO:0000313" key="3">
    <source>
        <dbReference type="EMBL" id="MBB4616182.1"/>
    </source>
</evidence>
<gene>
    <name evidence="3" type="ORF">GGQ96_000288</name>
</gene>
<evidence type="ECO:0000256" key="1">
    <source>
        <dbReference type="SAM" id="MobiDB-lite"/>
    </source>
</evidence>
<organism evidence="3 4">
    <name type="scientific">Sphingomonas abaci</name>
    <dbReference type="NCBI Taxonomy" id="237611"/>
    <lineage>
        <taxon>Bacteria</taxon>
        <taxon>Pseudomonadati</taxon>
        <taxon>Pseudomonadota</taxon>
        <taxon>Alphaproteobacteria</taxon>
        <taxon>Sphingomonadales</taxon>
        <taxon>Sphingomonadaceae</taxon>
        <taxon>Sphingomonas</taxon>
    </lineage>
</organism>
<dbReference type="RefSeq" id="WP_184110819.1">
    <property type="nucleotide sequence ID" value="NZ_JACHNY010000001.1"/>
</dbReference>
<keyword evidence="2" id="KW-0812">Transmembrane</keyword>
<dbReference type="AlphaFoldDB" id="A0A7W7AHJ7"/>
<accession>A0A7W7AHJ7</accession>
<evidence type="ECO:0000256" key="2">
    <source>
        <dbReference type="SAM" id="Phobius"/>
    </source>
</evidence>
<dbReference type="Proteomes" id="UP000574769">
    <property type="component" value="Unassembled WGS sequence"/>
</dbReference>
<dbReference type="EMBL" id="JACHNY010000001">
    <property type="protein sequence ID" value="MBB4616182.1"/>
    <property type="molecule type" value="Genomic_DNA"/>
</dbReference>
<feature type="transmembrane region" description="Helical" evidence="2">
    <location>
        <begin position="61"/>
        <end position="83"/>
    </location>
</feature>
<name>A0A7W7AHJ7_9SPHN</name>
<sequence>MHRFHRTPLIRTLPFIAAGLASLIGAAVAAEASPVWIAAVVRPTGMTALLPVLGTMQGLRVVAMIAAALLVAGFVWSSLYLLFGHGGALVRKGKRARAAVWGAGLEPFPEEERRLPRDLDQPLAAFDPDALPVVPLQPVPTPSPPQLCAAKGVREEEQEVAAEDAPATPPDPAEAPVDLLPIANLRSGEPPRLGEDAITYLRSVDLSNNLSSFGKRSAPTPAAEEPGAEPSIAALLARLERGAAGMKQG</sequence>
<reference evidence="3 4" key="1">
    <citation type="submission" date="2020-08" db="EMBL/GenBank/DDBJ databases">
        <title>Genomic Encyclopedia of Type Strains, Phase IV (KMG-IV): sequencing the most valuable type-strain genomes for metagenomic binning, comparative biology and taxonomic classification.</title>
        <authorList>
            <person name="Goeker M."/>
        </authorList>
    </citation>
    <scope>NUCLEOTIDE SEQUENCE [LARGE SCALE GENOMIC DNA]</scope>
    <source>
        <strain evidence="3 4">DSM 15867</strain>
    </source>
</reference>
<keyword evidence="2" id="KW-0472">Membrane</keyword>
<proteinExistence type="predicted"/>
<feature type="region of interest" description="Disordered" evidence="1">
    <location>
        <begin position="209"/>
        <end position="230"/>
    </location>
</feature>
<keyword evidence="2" id="KW-1133">Transmembrane helix</keyword>
<protein>
    <submittedName>
        <fullName evidence="3">Uncharacterized protein</fullName>
    </submittedName>
</protein>
<evidence type="ECO:0000313" key="4">
    <source>
        <dbReference type="Proteomes" id="UP000574769"/>
    </source>
</evidence>
<feature type="region of interest" description="Disordered" evidence="1">
    <location>
        <begin position="152"/>
        <end position="176"/>
    </location>
</feature>